<accession>A0AAD4GFE7</accession>
<gene>
    <name evidence="3" type="ORF">L210DRAFT_3538319</name>
</gene>
<protein>
    <submittedName>
        <fullName evidence="3">Uncharacterized protein</fullName>
    </submittedName>
</protein>
<feature type="transmembrane region" description="Helical" evidence="2">
    <location>
        <begin position="112"/>
        <end position="131"/>
    </location>
</feature>
<dbReference type="Proteomes" id="UP001194468">
    <property type="component" value="Unassembled WGS sequence"/>
</dbReference>
<sequence length="251" mass="27662">MTVIGIQIAGCIMFFRVRALYNRRKIVIWSIIVLFLVWLGVNAWLLASGEAVPHISGVHSCTMIFNASPRVASASAWLPLLYDTCIFTLILYKTKNRSGHLVRTLLSDGIQYYSVLCMVNTVLTIMIVQAGPGIKNITAQLELLLTVAMVSRITLNLRKQASEDTVLVMASWMSSKPPRNGNAARTAGTRSRGNSVASVMPRKNSIAFRSEPVSHLEDIRLSVRYTPSTRPDIRASTTRVVAEVEGDVEAV</sequence>
<organism evidence="3 4">
    <name type="scientific">Boletus edulis BED1</name>
    <dbReference type="NCBI Taxonomy" id="1328754"/>
    <lineage>
        <taxon>Eukaryota</taxon>
        <taxon>Fungi</taxon>
        <taxon>Dikarya</taxon>
        <taxon>Basidiomycota</taxon>
        <taxon>Agaricomycotina</taxon>
        <taxon>Agaricomycetes</taxon>
        <taxon>Agaricomycetidae</taxon>
        <taxon>Boletales</taxon>
        <taxon>Boletineae</taxon>
        <taxon>Boletaceae</taxon>
        <taxon>Boletoideae</taxon>
        <taxon>Boletus</taxon>
    </lineage>
</organism>
<evidence type="ECO:0000313" key="4">
    <source>
        <dbReference type="Proteomes" id="UP001194468"/>
    </source>
</evidence>
<feature type="transmembrane region" description="Helical" evidence="2">
    <location>
        <begin position="26"/>
        <end position="47"/>
    </location>
</feature>
<evidence type="ECO:0000256" key="2">
    <source>
        <dbReference type="SAM" id="Phobius"/>
    </source>
</evidence>
<dbReference type="EMBL" id="WHUW01000011">
    <property type="protein sequence ID" value="KAF8440790.1"/>
    <property type="molecule type" value="Genomic_DNA"/>
</dbReference>
<reference evidence="3" key="1">
    <citation type="submission" date="2019-10" db="EMBL/GenBank/DDBJ databases">
        <authorList>
            <consortium name="DOE Joint Genome Institute"/>
            <person name="Kuo A."/>
            <person name="Miyauchi S."/>
            <person name="Kiss E."/>
            <person name="Drula E."/>
            <person name="Kohler A."/>
            <person name="Sanchez-Garcia M."/>
            <person name="Andreopoulos B."/>
            <person name="Barry K.W."/>
            <person name="Bonito G."/>
            <person name="Buee M."/>
            <person name="Carver A."/>
            <person name="Chen C."/>
            <person name="Cichocki N."/>
            <person name="Clum A."/>
            <person name="Culley D."/>
            <person name="Crous P.W."/>
            <person name="Fauchery L."/>
            <person name="Girlanda M."/>
            <person name="Hayes R."/>
            <person name="Keri Z."/>
            <person name="LaButti K."/>
            <person name="Lipzen A."/>
            <person name="Lombard V."/>
            <person name="Magnuson J."/>
            <person name="Maillard F."/>
            <person name="Morin E."/>
            <person name="Murat C."/>
            <person name="Nolan M."/>
            <person name="Ohm R."/>
            <person name="Pangilinan J."/>
            <person name="Pereira M."/>
            <person name="Perotto S."/>
            <person name="Peter M."/>
            <person name="Riley R."/>
            <person name="Sitrit Y."/>
            <person name="Stielow B."/>
            <person name="Szollosi G."/>
            <person name="Zifcakova L."/>
            <person name="Stursova M."/>
            <person name="Spatafora J.W."/>
            <person name="Tedersoo L."/>
            <person name="Vaario L.-M."/>
            <person name="Yamada A."/>
            <person name="Yan M."/>
            <person name="Wang P."/>
            <person name="Xu J."/>
            <person name="Bruns T."/>
            <person name="Baldrian P."/>
            <person name="Vilgalys R."/>
            <person name="Henrissat B."/>
            <person name="Grigoriev I.V."/>
            <person name="Hibbett D."/>
            <person name="Nagy L.G."/>
            <person name="Martin F.M."/>
        </authorList>
    </citation>
    <scope>NUCLEOTIDE SEQUENCE</scope>
    <source>
        <strain evidence="3">BED1</strain>
    </source>
</reference>
<keyword evidence="2" id="KW-0812">Transmembrane</keyword>
<keyword evidence="4" id="KW-1185">Reference proteome</keyword>
<evidence type="ECO:0000256" key="1">
    <source>
        <dbReference type="SAM" id="MobiDB-lite"/>
    </source>
</evidence>
<evidence type="ECO:0000313" key="3">
    <source>
        <dbReference type="EMBL" id="KAF8440790.1"/>
    </source>
</evidence>
<proteinExistence type="predicted"/>
<feature type="transmembrane region" description="Helical" evidence="2">
    <location>
        <begin position="74"/>
        <end position="92"/>
    </location>
</feature>
<feature type="region of interest" description="Disordered" evidence="1">
    <location>
        <begin position="177"/>
        <end position="196"/>
    </location>
</feature>
<reference evidence="3" key="2">
    <citation type="journal article" date="2020" name="Nat. Commun.">
        <title>Large-scale genome sequencing of mycorrhizal fungi provides insights into the early evolution of symbiotic traits.</title>
        <authorList>
            <person name="Miyauchi S."/>
            <person name="Kiss E."/>
            <person name="Kuo A."/>
            <person name="Drula E."/>
            <person name="Kohler A."/>
            <person name="Sanchez-Garcia M."/>
            <person name="Morin E."/>
            <person name="Andreopoulos B."/>
            <person name="Barry K.W."/>
            <person name="Bonito G."/>
            <person name="Buee M."/>
            <person name="Carver A."/>
            <person name="Chen C."/>
            <person name="Cichocki N."/>
            <person name="Clum A."/>
            <person name="Culley D."/>
            <person name="Crous P.W."/>
            <person name="Fauchery L."/>
            <person name="Girlanda M."/>
            <person name="Hayes R.D."/>
            <person name="Keri Z."/>
            <person name="LaButti K."/>
            <person name="Lipzen A."/>
            <person name="Lombard V."/>
            <person name="Magnuson J."/>
            <person name="Maillard F."/>
            <person name="Murat C."/>
            <person name="Nolan M."/>
            <person name="Ohm R.A."/>
            <person name="Pangilinan J."/>
            <person name="Pereira M.F."/>
            <person name="Perotto S."/>
            <person name="Peter M."/>
            <person name="Pfister S."/>
            <person name="Riley R."/>
            <person name="Sitrit Y."/>
            <person name="Stielow J.B."/>
            <person name="Szollosi G."/>
            <person name="Zifcakova L."/>
            <person name="Stursova M."/>
            <person name="Spatafora J.W."/>
            <person name="Tedersoo L."/>
            <person name="Vaario L.M."/>
            <person name="Yamada A."/>
            <person name="Yan M."/>
            <person name="Wang P."/>
            <person name="Xu J."/>
            <person name="Bruns T."/>
            <person name="Baldrian P."/>
            <person name="Vilgalys R."/>
            <person name="Dunand C."/>
            <person name="Henrissat B."/>
            <person name="Grigoriev I.V."/>
            <person name="Hibbett D."/>
            <person name="Nagy L.G."/>
            <person name="Martin F.M."/>
        </authorList>
    </citation>
    <scope>NUCLEOTIDE SEQUENCE</scope>
    <source>
        <strain evidence="3">BED1</strain>
    </source>
</reference>
<keyword evidence="2" id="KW-0472">Membrane</keyword>
<name>A0AAD4GFE7_BOLED</name>
<comment type="caution">
    <text evidence="3">The sequence shown here is derived from an EMBL/GenBank/DDBJ whole genome shotgun (WGS) entry which is preliminary data.</text>
</comment>
<keyword evidence="2" id="KW-1133">Transmembrane helix</keyword>
<dbReference type="AlphaFoldDB" id="A0AAD4GFE7"/>